<evidence type="ECO:0000313" key="4">
    <source>
        <dbReference type="Proteomes" id="UP000275579"/>
    </source>
</evidence>
<feature type="domain" description="Cupin type-2" evidence="2">
    <location>
        <begin position="41"/>
        <end position="97"/>
    </location>
</feature>
<dbReference type="InterPro" id="IPR011051">
    <property type="entry name" value="RmlC_Cupin_sf"/>
</dbReference>
<proteinExistence type="predicted"/>
<reference evidence="3 4" key="1">
    <citation type="submission" date="2018-04" db="EMBL/GenBank/DDBJ databases">
        <title>Complete genome sequences of Streptomyces lydicus strain WYEC and characterization of antagonistic properties of biological control agents.</title>
        <authorList>
            <person name="Mariita R.M."/>
            <person name="Sello J.K."/>
        </authorList>
    </citation>
    <scope>NUCLEOTIDE SEQUENCE [LARGE SCALE GENOMIC DNA]</scope>
    <source>
        <strain evidence="3 4">WYEC 108</strain>
    </source>
</reference>
<sequence length="136" mass="13968">MSVVNLFRAAAALPDAWSSRPLGEVGTACVKVLRMDEQPVEEESHGTAEVLLVLDGRLQLSVEDTEVTVGQGEMYLVEAGARHAVRPGSRGTLVIVEVPEGSGGDGPLAADGLQGARPSAPSPADQALRGGIGRSA</sequence>
<name>A0A3S9Y8Z1_9ACTN</name>
<dbReference type="RefSeq" id="WP_127150542.1">
    <property type="nucleotide sequence ID" value="NZ_CP029042.1"/>
</dbReference>
<accession>A0A3S9Y8Z1</accession>
<dbReference type="InterPro" id="IPR013096">
    <property type="entry name" value="Cupin_2"/>
</dbReference>
<protein>
    <submittedName>
        <fullName evidence="3">Cupin domain-containing protein</fullName>
    </submittedName>
</protein>
<dbReference type="Gene3D" id="2.60.120.10">
    <property type="entry name" value="Jelly Rolls"/>
    <property type="match status" value="1"/>
</dbReference>
<dbReference type="SUPFAM" id="SSF51182">
    <property type="entry name" value="RmlC-like cupins"/>
    <property type="match status" value="1"/>
</dbReference>
<dbReference type="Proteomes" id="UP000275579">
    <property type="component" value="Chromosome"/>
</dbReference>
<feature type="region of interest" description="Disordered" evidence="1">
    <location>
        <begin position="99"/>
        <end position="136"/>
    </location>
</feature>
<dbReference type="Pfam" id="PF07883">
    <property type="entry name" value="Cupin_2"/>
    <property type="match status" value="1"/>
</dbReference>
<evidence type="ECO:0000256" key="1">
    <source>
        <dbReference type="SAM" id="MobiDB-lite"/>
    </source>
</evidence>
<dbReference type="InterPro" id="IPR014710">
    <property type="entry name" value="RmlC-like_jellyroll"/>
</dbReference>
<organism evidence="3 4">
    <name type="scientific">Streptomyces lydicus</name>
    <dbReference type="NCBI Taxonomy" id="47763"/>
    <lineage>
        <taxon>Bacteria</taxon>
        <taxon>Bacillati</taxon>
        <taxon>Actinomycetota</taxon>
        <taxon>Actinomycetes</taxon>
        <taxon>Kitasatosporales</taxon>
        <taxon>Streptomycetaceae</taxon>
        <taxon>Streptomyces</taxon>
    </lineage>
</organism>
<dbReference type="AlphaFoldDB" id="A0A3S9Y8Z1"/>
<gene>
    <name evidence="3" type="ORF">DDE74_11500</name>
</gene>
<evidence type="ECO:0000259" key="2">
    <source>
        <dbReference type="Pfam" id="PF07883"/>
    </source>
</evidence>
<dbReference type="EMBL" id="CP029042">
    <property type="protein sequence ID" value="AZS71492.1"/>
    <property type="molecule type" value="Genomic_DNA"/>
</dbReference>
<evidence type="ECO:0000313" key="3">
    <source>
        <dbReference type="EMBL" id="AZS71492.1"/>
    </source>
</evidence>